<dbReference type="PANTHER" id="PTHR43172:SF2">
    <property type="entry name" value="ADENYLOSUCCINATE LYASE C-TERMINAL DOMAIN-CONTAINING PROTEIN"/>
    <property type="match status" value="1"/>
</dbReference>
<protein>
    <submittedName>
        <fullName evidence="4">3-carboxy-cis,cis-muconate cycloisomerase</fullName>
    </submittedName>
</protein>
<organism evidence="4 5">
    <name type="scientific">Nocardioides islandensis</name>
    <dbReference type="NCBI Taxonomy" id="433663"/>
    <lineage>
        <taxon>Bacteria</taxon>
        <taxon>Bacillati</taxon>
        <taxon>Actinomycetota</taxon>
        <taxon>Actinomycetes</taxon>
        <taxon>Propionibacteriales</taxon>
        <taxon>Nocardioidaceae</taxon>
        <taxon>Nocardioides</taxon>
    </lineage>
</organism>
<dbReference type="InterPro" id="IPR008948">
    <property type="entry name" value="L-Aspartase-like"/>
</dbReference>
<dbReference type="PANTHER" id="PTHR43172">
    <property type="entry name" value="ADENYLOSUCCINATE LYASE"/>
    <property type="match status" value="1"/>
</dbReference>
<dbReference type="InterPro" id="IPR000362">
    <property type="entry name" value="Fumarate_lyase_fam"/>
</dbReference>
<name>A0A930VGY7_9ACTN</name>
<dbReference type="InterPro" id="IPR020557">
    <property type="entry name" value="Fumarate_lyase_CS"/>
</dbReference>
<dbReference type="InterPro" id="IPR022761">
    <property type="entry name" value="Fumarate_lyase_N"/>
</dbReference>
<sequence length="405" mass="42306">MSNLLWPGDERAGDLFSDETLMAAMIAVEEAWLDALAKAGVAPANVAKLDLQSLVKPYHQEWLENEAESTGNPAAGLVELLRSALADTSADGARWLHRGLTSQDVVDTALMLCAKDAVGTILDDLRRHIRGLADLVVAHRHTPMVGRTLTQHAVPTTFGLKAAGWLTGVLDAHDTTSALVLPVQVGGAAGTMAATVQLAGRLEDPVSATTALSLEIATALGLTASTPWHTTRTSVTRLGDAATACTDAWGRIATDVLTLSRPEIGELSEDLGGGSSTMPHKANPVLSTLVRRAALAAPQLAATLHLAAADAGDERPAGAWHAEWDTLRTLLRRTVVAGAQTTELLSGLQVHADRMAATLDAARDDVRSEQRAMADLSGTDATSDYLGATDAFLEAPLARAAGVLA</sequence>
<gene>
    <name evidence="4" type="ORF">ISU07_16370</name>
</gene>
<evidence type="ECO:0000256" key="2">
    <source>
        <dbReference type="ARBA" id="ARBA00034772"/>
    </source>
</evidence>
<dbReference type="EMBL" id="JADKPN010000010">
    <property type="protein sequence ID" value="MBF4764708.1"/>
    <property type="molecule type" value="Genomic_DNA"/>
</dbReference>
<proteinExistence type="inferred from homology"/>
<dbReference type="SUPFAM" id="SSF48557">
    <property type="entry name" value="L-aspartase-like"/>
    <property type="match status" value="1"/>
</dbReference>
<evidence type="ECO:0000313" key="4">
    <source>
        <dbReference type="EMBL" id="MBF4764708.1"/>
    </source>
</evidence>
<evidence type="ECO:0000313" key="5">
    <source>
        <dbReference type="Proteomes" id="UP000640489"/>
    </source>
</evidence>
<dbReference type="Gene3D" id="1.10.275.10">
    <property type="entry name" value="Fumarase/aspartase (N-terminal domain)"/>
    <property type="match status" value="1"/>
</dbReference>
<comment type="caution">
    <text evidence="4">The sequence shown here is derived from an EMBL/GenBank/DDBJ whole genome shotgun (WGS) entry which is preliminary data.</text>
</comment>
<dbReference type="Pfam" id="PF00206">
    <property type="entry name" value="Lyase_1"/>
    <property type="match status" value="1"/>
</dbReference>
<comment type="similarity">
    <text evidence="2">Belongs to the class-II fumarase/aspartase family.</text>
</comment>
<keyword evidence="5" id="KW-1185">Reference proteome</keyword>
<dbReference type="GO" id="GO:0016829">
    <property type="term" value="F:lyase activity"/>
    <property type="evidence" value="ECO:0007669"/>
    <property type="project" value="UniProtKB-KW"/>
</dbReference>
<keyword evidence="1" id="KW-0456">Lyase</keyword>
<feature type="domain" description="Fumarate lyase N-terminal" evidence="3">
    <location>
        <begin position="16"/>
        <end position="294"/>
    </location>
</feature>
<evidence type="ECO:0000256" key="1">
    <source>
        <dbReference type="ARBA" id="ARBA00023239"/>
    </source>
</evidence>
<accession>A0A930VGY7</accession>
<dbReference type="PRINTS" id="PR00149">
    <property type="entry name" value="FUMRATELYASE"/>
</dbReference>
<dbReference type="AlphaFoldDB" id="A0A930VGY7"/>
<dbReference type="Gene3D" id="1.20.200.10">
    <property type="entry name" value="Fumarase/aspartase (Central domain)"/>
    <property type="match status" value="1"/>
</dbReference>
<dbReference type="InterPro" id="IPR024083">
    <property type="entry name" value="Fumarase/histidase_N"/>
</dbReference>
<dbReference type="RefSeq" id="WP_194707889.1">
    <property type="nucleotide sequence ID" value="NZ_JADKPN010000010.1"/>
</dbReference>
<dbReference type="PROSITE" id="PS00163">
    <property type="entry name" value="FUMARATE_LYASES"/>
    <property type="match status" value="1"/>
</dbReference>
<dbReference type="Proteomes" id="UP000640489">
    <property type="component" value="Unassembled WGS sequence"/>
</dbReference>
<reference evidence="4" key="1">
    <citation type="submission" date="2020-11" db="EMBL/GenBank/DDBJ databases">
        <title>Nocardioides sp. nov., isolated from Soil of Cynanchum wilfordii Hemsley rhizosphere.</title>
        <authorList>
            <person name="Lee J.-S."/>
            <person name="Suh M.K."/>
            <person name="Kim J.-S."/>
        </authorList>
    </citation>
    <scope>NUCLEOTIDE SEQUENCE</scope>
    <source>
        <strain evidence="4">KCTC 19275</strain>
    </source>
</reference>
<evidence type="ECO:0000259" key="3">
    <source>
        <dbReference type="Pfam" id="PF00206"/>
    </source>
</evidence>